<gene>
    <name evidence="1" type="ORF">PENTCL1PPCAC_12569</name>
</gene>
<dbReference type="Proteomes" id="UP001432027">
    <property type="component" value="Unassembled WGS sequence"/>
</dbReference>
<feature type="non-terminal residue" evidence="1">
    <location>
        <position position="1"/>
    </location>
</feature>
<dbReference type="AlphaFoldDB" id="A0AAV5T530"/>
<feature type="non-terminal residue" evidence="1">
    <location>
        <position position="112"/>
    </location>
</feature>
<sequence>DDVNEERADHFSALPFDCTLAIFAHIDRSSLDLVKCASKKISSTAIHHSLKNIKIKKRELIIGQGKTEKWHLFNLVPINDAEKKLSCCVKEDGETKLLSYQKSKPPSKSAAD</sequence>
<proteinExistence type="predicted"/>
<dbReference type="EMBL" id="BTSX01000003">
    <property type="protein sequence ID" value="GMS90394.1"/>
    <property type="molecule type" value="Genomic_DNA"/>
</dbReference>
<accession>A0AAV5T530</accession>
<evidence type="ECO:0000313" key="2">
    <source>
        <dbReference type="Proteomes" id="UP001432027"/>
    </source>
</evidence>
<reference evidence="1" key="1">
    <citation type="submission" date="2023-10" db="EMBL/GenBank/DDBJ databases">
        <title>Genome assembly of Pristionchus species.</title>
        <authorList>
            <person name="Yoshida K."/>
            <person name="Sommer R.J."/>
        </authorList>
    </citation>
    <scope>NUCLEOTIDE SEQUENCE</scope>
    <source>
        <strain evidence="1">RS0144</strain>
    </source>
</reference>
<name>A0AAV5T530_9BILA</name>
<evidence type="ECO:0000313" key="1">
    <source>
        <dbReference type="EMBL" id="GMS90394.1"/>
    </source>
</evidence>
<comment type="caution">
    <text evidence="1">The sequence shown here is derived from an EMBL/GenBank/DDBJ whole genome shotgun (WGS) entry which is preliminary data.</text>
</comment>
<keyword evidence="2" id="KW-1185">Reference proteome</keyword>
<protein>
    <recommendedName>
        <fullName evidence="3">F-box domain-containing protein</fullName>
    </recommendedName>
</protein>
<organism evidence="1 2">
    <name type="scientific">Pristionchus entomophagus</name>
    <dbReference type="NCBI Taxonomy" id="358040"/>
    <lineage>
        <taxon>Eukaryota</taxon>
        <taxon>Metazoa</taxon>
        <taxon>Ecdysozoa</taxon>
        <taxon>Nematoda</taxon>
        <taxon>Chromadorea</taxon>
        <taxon>Rhabditida</taxon>
        <taxon>Rhabditina</taxon>
        <taxon>Diplogasteromorpha</taxon>
        <taxon>Diplogasteroidea</taxon>
        <taxon>Neodiplogasteridae</taxon>
        <taxon>Pristionchus</taxon>
    </lineage>
</organism>
<evidence type="ECO:0008006" key="3">
    <source>
        <dbReference type="Google" id="ProtNLM"/>
    </source>
</evidence>